<evidence type="ECO:0000256" key="5">
    <source>
        <dbReference type="SAM" id="Phobius"/>
    </source>
</evidence>
<dbReference type="GO" id="GO:0016020">
    <property type="term" value="C:membrane"/>
    <property type="evidence" value="ECO:0007669"/>
    <property type="project" value="UniProtKB-SubCell"/>
</dbReference>
<feature type="transmembrane region" description="Helical" evidence="5">
    <location>
        <begin position="428"/>
        <end position="446"/>
    </location>
</feature>
<organism evidence="7">
    <name type="scientific">Rosellinia necatrix</name>
    <name type="common">White root-rot fungus</name>
    <dbReference type="NCBI Taxonomy" id="77044"/>
    <lineage>
        <taxon>Eukaryota</taxon>
        <taxon>Fungi</taxon>
        <taxon>Dikarya</taxon>
        <taxon>Ascomycota</taxon>
        <taxon>Pezizomycotina</taxon>
        <taxon>Sordariomycetes</taxon>
        <taxon>Xylariomycetidae</taxon>
        <taxon>Xylariales</taxon>
        <taxon>Xylariaceae</taxon>
        <taxon>Rosellinia</taxon>
    </lineage>
</organism>
<evidence type="ECO:0000256" key="1">
    <source>
        <dbReference type="ARBA" id="ARBA00004141"/>
    </source>
</evidence>
<gene>
    <name evidence="7" type="ORF">SAMD00023353_1300440</name>
</gene>
<accession>A0A1W2TCJ8</accession>
<dbReference type="InterPro" id="IPR037185">
    <property type="entry name" value="EmrE-like"/>
</dbReference>
<dbReference type="Pfam" id="PF00892">
    <property type="entry name" value="EamA"/>
    <property type="match status" value="1"/>
</dbReference>
<evidence type="ECO:0000313" key="7">
    <source>
        <dbReference type="EMBL" id="GAP85682.1"/>
    </source>
</evidence>
<dbReference type="InterPro" id="IPR000620">
    <property type="entry name" value="EamA_dom"/>
</dbReference>
<dbReference type="OrthoDB" id="306876at2759"/>
<keyword evidence="4 5" id="KW-0472">Membrane</keyword>
<evidence type="ECO:0000259" key="6">
    <source>
        <dbReference type="Pfam" id="PF00892"/>
    </source>
</evidence>
<feature type="transmembrane region" description="Helical" evidence="5">
    <location>
        <begin position="205"/>
        <end position="226"/>
    </location>
</feature>
<keyword evidence="8" id="KW-1185">Reference proteome</keyword>
<dbReference type="Proteomes" id="UP000054516">
    <property type="component" value="Unassembled WGS sequence"/>
</dbReference>
<dbReference type="PANTHER" id="PTHR22911:SF6">
    <property type="entry name" value="SOLUTE CARRIER FAMILY 35 MEMBER G1"/>
    <property type="match status" value="1"/>
</dbReference>
<name>A0A1W2TCJ8_ROSNE</name>
<keyword evidence="3 5" id="KW-1133">Transmembrane helix</keyword>
<dbReference type="STRING" id="77044.A0A1W2TCJ8"/>
<feature type="transmembrane region" description="Helical" evidence="5">
    <location>
        <begin position="371"/>
        <end position="391"/>
    </location>
</feature>
<feature type="transmembrane region" description="Helical" evidence="5">
    <location>
        <begin position="113"/>
        <end position="132"/>
    </location>
</feature>
<feature type="transmembrane region" description="Helical" evidence="5">
    <location>
        <begin position="304"/>
        <end position="327"/>
    </location>
</feature>
<feature type="transmembrane region" description="Helical" evidence="5">
    <location>
        <begin position="403"/>
        <end position="422"/>
    </location>
</feature>
<comment type="subcellular location">
    <subcellularLocation>
        <location evidence="1">Membrane</location>
        <topology evidence="1">Multi-pass membrane protein</topology>
    </subcellularLocation>
</comment>
<feature type="transmembrane region" description="Helical" evidence="5">
    <location>
        <begin position="179"/>
        <end position="199"/>
    </location>
</feature>
<feature type="transmembrane region" description="Helical" evidence="5">
    <location>
        <begin position="144"/>
        <end position="163"/>
    </location>
</feature>
<protein>
    <submittedName>
        <fullName evidence="7">Putative integral membrane protein DUF6</fullName>
    </submittedName>
</protein>
<feature type="domain" description="EamA" evidence="6">
    <location>
        <begin position="113"/>
        <end position="249"/>
    </location>
</feature>
<dbReference type="OMA" id="PIASCYV"/>
<dbReference type="SUPFAM" id="SSF103481">
    <property type="entry name" value="Multidrug resistance efflux transporter EmrE"/>
    <property type="match status" value="2"/>
</dbReference>
<keyword evidence="2 5" id="KW-0812">Transmembrane</keyword>
<evidence type="ECO:0000313" key="8">
    <source>
        <dbReference type="Proteomes" id="UP000054516"/>
    </source>
</evidence>
<dbReference type="PANTHER" id="PTHR22911">
    <property type="entry name" value="ACYL-MALONYL CONDENSING ENZYME-RELATED"/>
    <property type="match status" value="1"/>
</dbReference>
<dbReference type="EMBL" id="DF977458">
    <property type="protein sequence ID" value="GAP85682.1"/>
    <property type="molecule type" value="Genomic_DNA"/>
</dbReference>
<reference evidence="7" key="1">
    <citation type="submission" date="2016-03" db="EMBL/GenBank/DDBJ databases">
        <title>Draft genome sequence of Rosellinia necatrix.</title>
        <authorList>
            <person name="Kanematsu S."/>
        </authorList>
    </citation>
    <scope>NUCLEOTIDE SEQUENCE [LARGE SCALE GENOMIC DNA]</scope>
    <source>
        <strain evidence="7">W97</strain>
    </source>
</reference>
<evidence type="ECO:0000256" key="4">
    <source>
        <dbReference type="ARBA" id="ARBA00023136"/>
    </source>
</evidence>
<dbReference type="AlphaFoldDB" id="A0A1W2TCJ8"/>
<sequence length="498" mass="53589">MASLAPKHQAASIENLQHTSHAGASPALYGNTEAGKRNKLATKWLGTGHFERSPQTALSRGGEISPILGPQDQFLPPPILTGPASISLPNVATKGINIWGFFALQWRKHKAPIYVFSAQFFGALMNLFARLLELGETDTKLHPMQLLLWRMLITTLGCSFYILRHRIPHGLLGSPDVRWLLVARGVSGFFGIYGVWYSIQYLPLAEATVITFLAPNLAGYLCHLFLKDPYTRTEQLASLLALGGVVLITKPMSLFSGEVQGDGPIKAAMEAVVNATAEVIAARGTEATGSTVVDPQMPTTSERLAAVGAALLGVLGTAFAFTTLRAIGPRAHTLLSVNYFGALCVVVSVFVLSVAPYVGQPDLGFVFPSSIYQWSLLLLITACGLILQVLITKGLAAERSNRATAMTYTQMLFAAGFDRLVWGTTISWTSATGCTMIIAGAVWVATAKKTTTVARSDRENRDIERDCSAGIGAGEDARLMPGRRRDGQDEGILLETIR</sequence>
<proteinExistence type="predicted"/>
<evidence type="ECO:0000256" key="2">
    <source>
        <dbReference type="ARBA" id="ARBA00022692"/>
    </source>
</evidence>
<feature type="transmembrane region" description="Helical" evidence="5">
    <location>
        <begin position="238"/>
        <end position="256"/>
    </location>
</feature>
<feature type="transmembrane region" description="Helical" evidence="5">
    <location>
        <begin position="339"/>
        <end position="359"/>
    </location>
</feature>
<evidence type="ECO:0000256" key="3">
    <source>
        <dbReference type="ARBA" id="ARBA00022989"/>
    </source>
</evidence>